<evidence type="ECO:0000313" key="4">
    <source>
        <dbReference type="Proteomes" id="UP000430508"/>
    </source>
</evidence>
<name>A0A857DID8_9FIRM</name>
<feature type="domain" description="LiaI-LiaF-like transmembrane region" evidence="2">
    <location>
        <begin position="11"/>
        <end position="52"/>
    </location>
</feature>
<reference evidence="3 4" key="1">
    <citation type="submission" date="2019-12" db="EMBL/GenBank/DDBJ databases">
        <title>Sequence classification of anaerobic respiratory reductive dehalogenases: First we see many, then we see few.</title>
        <authorList>
            <person name="Molenda O."/>
            <person name="Puentes Jacome L.A."/>
            <person name="Cao X."/>
            <person name="Nesbo C.L."/>
            <person name="Tang S."/>
            <person name="Morson N."/>
            <person name="Patron J."/>
            <person name="Lomheim L."/>
            <person name="Wishart D.S."/>
            <person name="Edwards E.A."/>
        </authorList>
    </citation>
    <scope>NUCLEOTIDE SEQUENCE [LARGE SCALE GENOMIC DNA]</scope>
    <source>
        <strain evidence="3 4">12DCA</strain>
    </source>
</reference>
<keyword evidence="1" id="KW-0472">Membrane</keyword>
<evidence type="ECO:0000259" key="2">
    <source>
        <dbReference type="Pfam" id="PF18917"/>
    </source>
</evidence>
<feature type="transmembrane region" description="Helical" evidence="1">
    <location>
        <begin position="39"/>
        <end position="58"/>
    </location>
</feature>
<sequence>MRKWRVGTVSMGILLIATGLLLLISELKGLDGAKMILRWWPVILIILGIEILVYLKVAKFSGEEQPKLKFDGLSIFLTIFIILVSSGVYAVSSFLNSGFSSGVLNEFGLFENETVVNQKYDISATGVDKLKISNSQGKILVESTDGDKILIDAVITIRNNDEKDAEKLAQSLVEISEGETLAVNTRGAAVLKGNNHYQVSVDYAVKVPKELTYEINNSFGEITVRDLNGNVNVRGEFGKIEVARLTGDAVIRNSFGETVASDIAGRVEIINQSGEISYSSSQEAQQDIILRAEMGTINLKLPDSQQGTFKADTELGDISLEGFASSLAVDTGNTGQQLEGTISKDSPVITLHANQGSIHLQGS</sequence>
<keyword evidence="1" id="KW-1133">Transmembrane helix</keyword>
<evidence type="ECO:0000256" key="1">
    <source>
        <dbReference type="SAM" id="Phobius"/>
    </source>
</evidence>
<evidence type="ECO:0000313" key="3">
    <source>
        <dbReference type="EMBL" id="QHA00105.1"/>
    </source>
</evidence>
<accession>A0A857DID8</accession>
<dbReference type="Pfam" id="PF18917">
    <property type="entry name" value="LiaI-LiaF-like_TM1"/>
    <property type="match status" value="1"/>
</dbReference>
<keyword evidence="1" id="KW-0812">Transmembrane</keyword>
<proteinExistence type="predicted"/>
<organism evidence="3 4">
    <name type="scientific">Dehalobacter restrictus</name>
    <dbReference type="NCBI Taxonomy" id="55583"/>
    <lineage>
        <taxon>Bacteria</taxon>
        <taxon>Bacillati</taxon>
        <taxon>Bacillota</taxon>
        <taxon>Clostridia</taxon>
        <taxon>Eubacteriales</taxon>
        <taxon>Desulfitobacteriaceae</taxon>
        <taxon>Dehalobacter</taxon>
    </lineage>
</organism>
<protein>
    <recommendedName>
        <fullName evidence="2">LiaI-LiaF-like transmembrane region domain-containing protein</fullName>
    </recommendedName>
</protein>
<dbReference type="InterPro" id="IPR043726">
    <property type="entry name" value="LiaI-LiaF-like_TM1"/>
</dbReference>
<feature type="transmembrane region" description="Helical" evidence="1">
    <location>
        <begin position="70"/>
        <end position="91"/>
    </location>
</feature>
<dbReference type="EMBL" id="CP046996">
    <property type="protein sequence ID" value="QHA00105.1"/>
    <property type="molecule type" value="Genomic_DNA"/>
</dbReference>
<dbReference type="AlphaFoldDB" id="A0A857DID8"/>
<dbReference type="Proteomes" id="UP000430508">
    <property type="component" value="Chromosome"/>
</dbReference>
<gene>
    <name evidence="3" type="ORF">GQ588_05305</name>
</gene>
<dbReference type="RefSeq" id="WP_158208177.1">
    <property type="nucleotide sequence ID" value="NZ_CP046996.1"/>
</dbReference>